<proteinExistence type="predicted"/>
<feature type="transmembrane region" description="Helical" evidence="2">
    <location>
        <begin position="184"/>
        <end position="205"/>
    </location>
</feature>
<dbReference type="VEuPathDB" id="TriTrypDB:BSAL_19955"/>
<accession>A0A0S4JGG4</accession>
<feature type="region of interest" description="Disordered" evidence="1">
    <location>
        <begin position="1"/>
        <end position="68"/>
    </location>
</feature>
<dbReference type="AlphaFoldDB" id="A0A0S4JGG4"/>
<dbReference type="Proteomes" id="UP000051952">
    <property type="component" value="Unassembled WGS sequence"/>
</dbReference>
<organism evidence="3 4">
    <name type="scientific">Bodo saltans</name>
    <name type="common">Flagellated protozoan</name>
    <dbReference type="NCBI Taxonomy" id="75058"/>
    <lineage>
        <taxon>Eukaryota</taxon>
        <taxon>Discoba</taxon>
        <taxon>Euglenozoa</taxon>
        <taxon>Kinetoplastea</taxon>
        <taxon>Metakinetoplastina</taxon>
        <taxon>Eubodonida</taxon>
        <taxon>Bodonidae</taxon>
        <taxon>Bodo</taxon>
    </lineage>
</organism>
<evidence type="ECO:0000256" key="2">
    <source>
        <dbReference type="SAM" id="Phobius"/>
    </source>
</evidence>
<evidence type="ECO:0000313" key="4">
    <source>
        <dbReference type="Proteomes" id="UP000051952"/>
    </source>
</evidence>
<feature type="transmembrane region" description="Helical" evidence="2">
    <location>
        <begin position="92"/>
        <end position="114"/>
    </location>
</feature>
<keyword evidence="2" id="KW-0472">Membrane</keyword>
<sequence length="318" mass="35665">MMNESTTSLNPSSGVANMSQLQRQQLQHQRNNGQEALSSSQIVDRGDGTNAGGRLSSTQRSVQERLQQWAPQTSTFSKPFLRLPAYRGESGLMLFAMVVVFVFEISAAVTPVFLMKQSSVGSDGTSASTEITVYHNKLRLCLLPSTGFTLETFSAPSIASSSYGCSDEDFPGRLCDAMTSRLEAAQGFAVVAILIALIGIINCIFEFRGTAFMTPLLTYVLSGFLWWMLFLHFVLDSAVYEEKLCRGRSLKSLGFSYRSGWVLGFVSWLWLSLCVLVYFIRRRTMPFKYIFEEPTPVRQQQQQQQPQYQQQQQPVSQV</sequence>
<evidence type="ECO:0000313" key="3">
    <source>
        <dbReference type="EMBL" id="CUG89223.1"/>
    </source>
</evidence>
<evidence type="ECO:0000256" key="1">
    <source>
        <dbReference type="SAM" id="MobiDB-lite"/>
    </source>
</evidence>
<gene>
    <name evidence="3" type="ORF">BSAL_19955</name>
</gene>
<protein>
    <submittedName>
        <fullName evidence="3">Amastin, putative</fullName>
    </submittedName>
</protein>
<keyword evidence="2" id="KW-1133">Transmembrane helix</keyword>
<feature type="compositionally biased region" description="Polar residues" evidence="1">
    <location>
        <begin position="1"/>
        <end position="19"/>
    </location>
</feature>
<name>A0A0S4JGG4_BODSA</name>
<feature type="compositionally biased region" description="Polar residues" evidence="1">
    <location>
        <begin position="55"/>
        <end position="68"/>
    </location>
</feature>
<feature type="transmembrane region" description="Helical" evidence="2">
    <location>
        <begin position="217"/>
        <end position="240"/>
    </location>
</feature>
<feature type="transmembrane region" description="Helical" evidence="2">
    <location>
        <begin position="260"/>
        <end position="280"/>
    </location>
</feature>
<dbReference type="EMBL" id="CYKH01001715">
    <property type="protein sequence ID" value="CUG89223.1"/>
    <property type="molecule type" value="Genomic_DNA"/>
</dbReference>
<feature type="compositionally biased region" description="Low complexity" evidence="1">
    <location>
        <begin position="20"/>
        <end position="34"/>
    </location>
</feature>
<keyword evidence="4" id="KW-1185">Reference proteome</keyword>
<reference evidence="4" key="1">
    <citation type="submission" date="2015-09" db="EMBL/GenBank/DDBJ databases">
        <authorList>
            <consortium name="Pathogen Informatics"/>
        </authorList>
    </citation>
    <scope>NUCLEOTIDE SEQUENCE [LARGE SCALE GENOMIC DNA]</scope>
    <source>
        <strain evidence="4">Lake Konstanz</strain>
    </source>
</reference>
<keyword evidence="2" id="KW-0812">Transmembrane</keyword>